<evidence type="ECO:0000256" key="7">
    <source>
        <dbReference type="ARBA" id="ARBA00022759"/>
    </source>
</evidence>
<dbReference type="InterPro" id="IPR036400">
    <property type="entry name" value="Cyt_B5-like_heme/steroid_sf"/>
</dbReference>
<keyword evidence="9" id="KW-0408">Iron</keyword>
<comment type="catalytic activity">
    <reaction evidence="1">
        <text>Endonucleolytic cleavage to 5'-phosphomonoester.</text>
        <dbReference type="EC" id="3.1.26.4"/>
    </reaction>
</comment>
<keyword evidence="6" id="KW-0479">Metal-binding</keyword>
<dbReference type="SUPFAM" id="SSF55856">
    <property type="entry name" value="Cytochrome b5-like heme/steroid binding domain"/>
    <property type="match status" value="1"/>
</dbReference>
<dbReference type="GO" id="GO:0020037">
    <property type="term" value="F:heme binding"/>
    <property type="evidence" value="ECO:0007669"/>
    <property type="project" value="InterPro"/>
</dbReference>
<dbReference type="PANTHER" id="PTHR10642">
    <property type="entry name" value="RIBONUCLEASE H1"/>
    <property type="match status" value="1"/>
</dbReference>
<name>A0A433Q7S0_9FUNG</name>
<dbReference type="AlphaFoldDB" id="A0A433Q7S0"/>
<dbReference type="InterPro" id="IPR018506">
    <property type="entry name" value="Cyt_B5_heme-BS"/>
</dbReference>
<dbReference type="EC" id="3.1.26.4" evidence="3"/>
<keyword evidence="11" id="KW-0812">Transmembrane</keyword>
<dbReference type="Pfam" id="PF00075">
    <property type="entry name" value="RNase_H"/>
    <property type="match status" value="1"/>
</dbReference>
<dbReference type="Gene3D" id="3.30.420.10">
    <property type="entry name" value="Ribonuclease H-like superfamily/Ribonuclease H"/>
    <property type="match status" value="1"/>
</dbReference>
<evidence type="ECO:0000313" key="15">
    <source>
        <dbReference type="Proteomes" id="UP000274822"/>
    </source>
</evidence>
<evidence type="ECO:0000256" key="2">
    <source>
        <dbReference type="ARBA" id="ARBA00005300"/>
    </source>
</evidence>
<feature type="domain" description="RNase H type-1" evidence="13">
    <location>
        <begin position="82"/>
        <end position="235"/>
    </location>
</feature>
<sequence>QTLQPVLRSHASNTKPPETQPLQLVLRSHASNITLPDTQTLQLVLRSQSNTPPPETQSLLLLDKPEPQRQGTLHTFSSLNDASKVIVAYTDGASPNNGHHGARAGYGVWWNVNDPRNVSERLPGPRQTNQRAEVTAAIRAIEICGDEEATLEIRTDSLYLINGRLFFPVTKWHKSWEKNNWKNVKGTPVENKDLLERLLLLIQKRPGKIIWTHVRGHAGILGNEMADKLAVAGATMSPSPSLPPRAVSPPSSAPAVDDEFDDKFADIMYDEAVMAELERQALGVEAGRGGGDVGMLIMPPSHGLINNMTSARCDGCGVDTRFWGEALLSFQPTTMLSSWFFKTPDPPKPATDSDKPPAETASVSLAVPQMTLPIPQMTLPIPQMTLSDPDDNTIDDPAQFPALNGPQRLVAAATPQPKRRKKIALEPGHSPLDWARLKSSGTDLRVCQNVYYNVIISTSVPLLFYFWGFFWNDSLMHGFTMVTQGVPQIGKYTLSDLKLHKTEDDAWTALNGKVYNMTAYIKFHPGGSFRFASFRFRRLFLPQA</sequence>
<organism evidence="14 15">
    <name type="scientific">Jimgerdemannia flammicorona</name>
    <dbReference type="NCBI Taxonomy" id="994334"/>
    <lineage>
        <taxon>Eukaryota</taxon>
        <taxon>Fungi</taxon>
        <taxon>Fungi incertae sedis</taxon>
        <taxon>Mucoromycota</taxon>
        <taxon>Mucoromycotina</taxon>
        <taxon>Endogonomycetes</taxon>
        <taxon>Endogonales</taxon>
        <taxon>Endogonaceae</taxon>
        <taxon>Jimgerdemannia</taxon>
    </lineage>
</organism>
<comment type="similarity">
    <text evidence="2">Belongs to the RNase H family.</text>
</comment>
<dbReference type="SUPFAM" id="SSF53098">
    <property type="entry name" value="Ribonuclease H-like"/>
    <property type="match status" value="1"/>
</dbReference>
<gene>
    <name evidence="14" type="ORF">BC938DRAFT_471606</name>
</gene>
<keyword evidence="8" id="KW-0378">Hydrolase</keyword>
<evidence type="ECO:0000256" key="9">
    <source>
        <dbReference type="ARBA" id="ARBA00023004"/>
    </source>
</evidence>
<keyword evidence="7" id="KW-0255">Endonuclease</keyword>
<dbReference type="GO" id="GO:0003676">
    <property type="term" value="F:nucleic acid binding"/>
    <property type="evidence" value="ECO:0007669"/>
    <property type="project" value="InterPro"/>
</dbReference>
<keyword evidence="4" id="KW-0349">Heme</keyword>
<evidence type="ECO:0000259" key="12">
    <source>
        <dbReference type="PROSITE" id="PS50255"/>
    </source>
</evidence>
<dbReference type="EMBL" id="RBNJ01011960">
    <property type="protein sequence ID" value="RUS25816.1"/>
    <property type="molecule type" value="Genomic_DNA"/>
</dbReference>
<dbReference type="Gene3D" id="3.10.120.10">
    <property type="entry name" value="Cytochrome b5-like heme/steroid binding domain"/>
    <property type="match status" value="1"/>
</dbReference>
<evidence type="ECO:0000256" key="5">
    <source>
        <dbReference type="ARBA" id="ARBA00022722"/>
    </source>
</evidence>
<comment type="caution">
    <text evidence="14">The sequence shown here is derived from an EMBL/GenBank/DDBJ whole genome shotgun (WGS) entry which is preliminary data.</text>
</comment>
<keyword evidence="11" id="KW-0472">Membrane</keyword>
<evidence type="ECO:0000256" key="8">
    <source>
        <dbReference type="ARBA" id="ARBA00022801"/>
    </source>
</evidence>
<evidence type="ECO:0000256" key="4">
    <source>
        <dbReference type="ARBA" id="ARBA00022617"/>
    </source>
</evidence>
<evidence type="ECO:0000313" key="14">
    <source>
        <dbReference type="EMBL" id="RUS25816.1"/>
    </source>
</evidence>
<evidence type="ECO:0000256" key="6">
    <source>
        <dbReference type="ARBA" id="ARBA00022723"/>
    </source>
</evidence>
<evidence type="ECO:0000256" key="11">
    <source>
        <dbReference type="SAM" id="Phobius"/>
    </source>
</evidence>
<dbReference type="FunFam" id="3.30.420.10:FF:000115">
    <property type="entry name" value="Ribonuclease H"/>
    <property type="match status" value="1"/>
</dbReference>
<dbReference type="GO" id="GO:0046872">
    <property type="term" value="F:metal ion binding"/>
    <property type="evidence" value="ECO:0007669"/>
    <property type="project" value="UniProtKB-KW"/>
</dbReference>
<keyword evidence="5" id="KW-0540">Nuclease</keyword>
<dbReference type="PANTHER" id="PTHR10642:SF26">
    <property type="entry name" value="RIBONUCLEASE H1"/>
    <property type="match status" value="1"/>
</dbReference>
<keyword evidence="15" id="KW-1185">Reference proteome</keyword>
<dbReference type="GO" id="GO:0004523">
    <property type="term" value="F:RNA-DNA hybrid ribonuclease activity"/>
    <property type="evidence" value="ECO:0007669"/>
    <property type="project" value="UniProtKB-EC"/>
</dbReference>
<feature type="region of interest" description="Disordered" evidence="10">
    <location>
        <begin position="1"/>
        <end position="20"/>
    </location>
</feature>
<keyword evidence="11" id="KW-1133">Transmembrane helix</keyword>
<evidence type="ECO:0000256" key="3">
    <source>
        <dbReference type="ARBA" id="ARBA00012180"/>
    </source>
</evidence>
<evidence type="ECO:0000256" key="10">
    <source>
        <dbReference type="SAM" id="MobiDB-lite"/>
    </source>
</evidence>
<proteinExistence type="inferred from homology"/>
<dbReference type="PROSITE" id="PS50879">
    <property type="entry name" value="RNASE_H_1"/>
    <property type="match status" value="1"/>
</dbReference>
<evidence type="ECO:0000259" key="13">
    <source>
        <dbReference type="PROSITE" id="PS50879"/>
    </source>
</evidence>
<feature type="non-terminal residue" evidence="14">
    <location>
        <position position="1"/>
    </location>
</feature>
<evidence type="ECO:0000256" key="1">
    <source>
        <dbReference type="ARBA" id="ARBA00000077"/>
    </source>
</evidence>
<feature type="domain" description="Cytochrome b5 heme-binding" evidence="12">
    <location>
        <begin position="489"/>
        <end position="544"/>
    </location>
</feature>
<dbReference type="Proteomes" id="UP000274822">
    <property type="component" value="Unassembled WGS sequence"/>
</dbReference>
<dbReference type="InterPro" id="IPR002156">
    <property type="entry name" value="RNaseH_domain"/>
</dbReference>
<feature type="transmembrane region" description="Helical" evidence="11">
    <location>
        <begin position="450"/>
        <end position="471"/>
    </location>
</feature>
<dbReference type="InterPro" id="IPR050092">
    <property type="entry name" value="RNase_H"/>
</dbReference>
<dbReference type="InterPro" id="IPR012337">
    <property type="entry name" value="RNaseH-like_sf"/>
</dbReference>
<dbReference type="InterPro" id="IPR001199">
    <property type="entry name" value="Cyt_B5-like_heme/steroid-bd"/>
</dbReference>
<dbReference type="InterPro" id="IPR036397">
    <property type="entry name" value="RNaseH_sf"/>
</dbReference>
<dbReference type="PROSITE" id="PS00191">
    <property type="entry name" value="CYTOCHROME_B5_1"/>
    <property type="match status" value="1"/>
</dbReference>
<dbReference type="Pfam" id="PF00173">
    <property type="entry name" value="Cyt-b5"/>
    <property type="match status" value="1"/>
</dbReference>
<accession>A0A433Q7S0</accession>
<dbReference type="PROSITE" id="PS50255">
    <property type="entry name" value="CYTOCHROME_B5_2"/>
    <property type="match status" value="1"/>
</dbReference>
<protein>
    <recommendedName>
        <fullName evidence="3">ribonuclease H</fullName>
        <ecNumber evidence="3">3.1.26.4</ecNumber>
    </recommendedName>
</protein>
<reference evidence="14 15" key="1">
    <citation type="journal article" date="2018" name="New Phytol.">
        <title>Phylogenomics of Endogonaceae and evolution of mycorrhizas within Mucoromycota.</title>
        <authorList>
            <person name="Chang Y."/>
            <person name="Desiro A."/>
            <person name="Na H."/>
            <person name="Sandor L."/>
            <person name="Lipzen A."/>
            <person name="Clum A."/>
            <person name="Barry K."/>
            <person name="Grigoriev I.V."/>
            <person name="Martin F.M."/>
            <person name="Stajich J.E."/>
            <person name="Smith M.E."/>
            <person name="Bonito G."/>
            <person name="Spatafora J.W."/>
        </authorList>
    </citation>
    <scope>NUCLEOTIDE SEQUENCE [LARGE SCALE GENOMIC DNA]</scope>
    <source>
        <strain evidence="14 15">AD002</strain>
    </source>
</reference>
<feature type="region of interest" description="Disordered" evidence="10">
    <location>
        <begin position="234"/>
        <end position="255"/>
    </location>
</feature>
<dbReference type="GO" id="GO:0043137">
    <property type="term" value="P:DNA replication, removal of RNA primer"/>
    <property type="evidence" value="ECO:0007669"/>
    <property type="project" value="TreeGrafter"/>
</dbReference>
<dbReference type="CDD" id="cd09280">
    <property type="entry name" value="RNase_HI_eukaryote_like"/>
    <property type="match status" value="1"/>
</dbReference>